<dbReference type="AlphaFoldDB" id="A0A238K6Q9"/>
<evidence type="ECO:0000313" key="2">
    <source>
        <dbReference type="Proteomes" id="UP000203464"/>
    </source>
</evidence>
<gene>
    <name evidence="1" type="ORF">OCA8868_01566</name>
</gene>
<organism evidence="1 2">
    <name type="scientific">Octadecabacter ascidiaceicola</name>
    <dbReference type="NCBI Taxonomy" id="1655543"/>
    <lineage>
        <taxon>Bacteria</taxon>
        <taxon>Pseudomonadati</taxon>
        <taxon>Pseudomonadota</taxon>
        <taxon>Alphaproteobacteria</taxon>
        <taxon>Rhodobacterales</taxon>
        <taxon>Roseobacteraceae</taxon>
        <taxon>Octadecabacter</taxon>
    </lineage>
</organism>
<evidence type="ECO:0000313" key="1">
    <source>
        <dbReference type="EMBL" id="SMX37792.1"/>
    </source>
</evidence>
<name>A0A238K6Q9_9RHOB</name>
<evidence type="ECO:0008006" key="3">
    <source>
        <dbReference type="Google" id="ProtNLM"/>
    </source>
</evidence>
<reference evidence="2" key="1">
    <citation type="submission" date="2017-05" db="EMBL/GenBank/DDBJ databases">
        <authorList>
            <person name="Rodrigo-Torres L."/>
            <person name="Arahal R. D."/>
            <person name="Lucena T."/>
        </authorList>
    </citation>
    <scope>NUCLEOTIDE SEQUENCE [LARGE SCALE GENOMIC DNA]</scope>
    <source>
        <strain evidence="2">CECT 8868</strain>
    </source>
</reference>
<keyword evidence="2" id="KW-1185">Reference proteome</keyword>
<dbReference type="Proteomes" id="UP000203464">
    <property type="component" value="Unassembled WGS sequence"/>
</dbReference>
<dbReference type="RefSeq" id="WP_093996204.1">
    <property type="nucleotide sequence ID" value="NZ_FXYD01000002.1"/>
</dbReference>
<sequence>MAKKTTPKKTSKKAKAPTAMSSDFDIVIVGQAGRLQYEALLLAASLQTNAPDFAGTLYIAEPQKSSLWPKDPTMPGDIKTALEELGAVILPFENQAFGADYPYGNKIEALCAMPTGRNFLFLDTDTLIVGDIATLETDFTKPSASMRRTGTWPEEELYWPGYSATWKSLYDRFGLDFDSTLDTDQPDEYWQRYLYFNAGWITGHDAPAFGERWKEWALDVRDNRPDELVLQSLDPWLDQVTLPLVIHSFGGGRPGDDLAGLDGDLTCHYRMLPLLYARESDAVVAALEAVTAPNKIKKLLKQYDPFKRMIYQKRGDKVRALFDQNDMPPRERQVRNTIKREGFWMR</sequence>
<proteinExistence type="predicted"/>
<dbReference type="OrthoDB" id="7684392at2"/>
<accession>A0A238K6Q9</accession>
<dbReference type="EMBL" id="FXYD01000002">
    <property type="protein sequence ID" value="SMX37792.1"/>
    <property type="molecule type" value="Genomic_DNA"/>
</dbReference>
<protein>
    <recommendedName>
        <fullName evidence="3">Glycosyl transferase family 8</fullName>
    </recommendedName>
</protein>